<dbReference type="GO" id="GO:0005576">
    <property type="term" value="C:extracellular region"/>
    <property type="evidence" value="ECO:0007669"/>
    <property type="project" value="UniProtKB-SubCell"/>
</dbReference>
<evidence type="ECO:0000256" key="10">
    <source>
        <dbReference type="ARBA" id="ARBA00023157"/>
    </source>
</evidence>
<organism evidence="18 19">
    <name type="scientific">Colletotrichum karsti</name>
    <dbReference type="NCBI Taxonomy" id="1095194"/>
    <lineage>
        <taxon>Eukaryota</taxon>
        <taxon>Fungi</taxon>
        <taxon>Dikarya</taxon>
        <taxon>Ascomycota</taxon>
        <taxon>Pezizomycotina</taxon>
        <taxon>Sordariomycetes</taxon>
        <taxon>Hypocreomycetidae</taxon>
        <taxon>Glomerellales</taxon>
        <taxon>Glomerellaceae</taxon>
        <taxon>Colletotrichum</taxon>
        <taxon>Colletotrichum boninense species complex</taxon>
    </lineage>
</organism>
<evidence type="ECO:0000313" key="19">
    <source>
        <dbReference type="Proteomes" id="UP000781932"/>
    </source>
</evidence>
<evidence type="ECO:0000256" key="2">
    <source>
        <dbReference type="ARBA" id="ARBA00004613"/>
    </source>
</evidence>
<evidence type="ECO:0000256" key="6">
    <source>
        <dbReference type="ARBA" id="ARBA00023001"/>
    </source>
</evidence>
<evidence type="ECO:0000256" key="11">
    <source>
        <dbReference type="ARBA" id="ARBA00023277"/>
    </source>
</evidence>
<evidence type="ECO:0000313" key="18">
    <source>
        <dbReference type="EMBL" id="KAF9873815.1"/>
    </source>
</evidence>
<dbReference type="EMBL" id="JAATWM020000029">
    <property type="protein sequence ID" value="KAF9873815.1"/>
    <property type="molecule type" value="Genomic_DNA"/>
</dbReference>
<keyword evidence="18" id="KW-0378">Hydrolase</keyword>
<dbReference type="PROSITE" id="PS51164">
    <property type="entry name" value="CBM1_2"/>
    <property type="match status" value="1"/>
</dbReference>
<keyword evidence="19" id="KW-1185">Reference proteome</keyword>
<dbReference type="AlphaFoldDB" id="A0A9P6I0Z1"/>
<dbReference type="RefSeq" id="XP_038743276.1">
    <property type="nucleotide sequence ID" value="XM_038891264.1"/>
</dbReference>
<name>A0A9P6I0Z1_9PEZI</name>
<evidence type="ECO:0000256" key="7">
    <source>
        <dbReference type="ARBA" id="ARBA00023002"/>
    </source>
</evidence>
<dbReference type="PANTHER" id="PTHR33353">
    <property type="entry name" value="PUTATIVE (AFU_ORTHOLOGUE AFUA_1G12560)-RELATED"/>
    <property type="match status" value="1"/>
</dbReference>
<reference evidence="18" key="2">
    <citation type="submission" date="2020-11" db="EMBL/GenBank/DDBJ databases">
        <title>Whole genome sequencing of Colletotrichum sp.</title>
        <authorList>
            <person name="Li H."/>
        </authorList>
    </citation>
    <scope>NUCLEOTIDE SEQUENCE</scope>
    <source>
        <strain evidence="18">CkLH20</strain>
    </source>
</reference>
<keyword evidence="7" id="KW-0560">Oxidoreductase</keyword>
<comment type="subcellular location">
    <subcellularLocation>
        <location evidence="2">Secreted</location>
    </subcellularLocation>
</comment>
<keyword evidence="11" id="KW-0119">Carbohydrate metabolism</keyword>
<keyword evidence="9" id="KW-0503">Monooxygenase</keyword>
<feature type="region of interest" description="Disordered" evidence="16">
    <location>
        <begin position="288"/>
        <end position="337"/>
    </location>
</feature>
<dbReference type="InterPro" id="IPR005103">
    <property type="entry name" value="AA9_LPMO"/>
</dbReference>
<comment type="similarity">
    <text evidence="13">Belongs to the polysaccharide monooxygenase AA9 family.</text>
</comment>
<sequence length="372" mass="38138">MLITQGAGLLVDQLKTHLIYLPKTLNLLIMGNLTPSSLLLALAATVAAHGHVDWLVANGVAYRGWDSPAFTYSPPSGPVVGWKIDAPDNGFVEPVNFGTGDVICHKNGSPAGGHVTVAAGTKIQLMWNTWPESHKGPVIDYLAKCSGNCETVDKTSLNFFKIGAGGLIDMSLQNGKWADDVLMANNFTWTVQIPSDLAAGNYVLRHEIIALHSGGNANGAQSYPQCFNIQVTGGGSLAPAGVKGTALYKSTDPGILFNLYTSPLDYPMPGPTLVAGLPSTVAQSTARITATSSATAPGGDSGSSPTTLRTTTAAAPATTTRAGTATTTAAGGGSGATVPKYGQCGGQGWTGGTVCASGSTCSKLNDFYSQCV</sequence>
<keyword evidence="12" id="KW-0624">Polysaccharide degradation</keyword>
<evidence type="ECO:0000256" key="14">
    <source>
        <dbReference type="ARBA" id="ARBA00045077"/>
    </source>
</evidence>
<dbReference type="PANTHER" id="PTHR33353:SF36">
    <property type="entry name" value="ENDO-BETA-1,4-GLUCANASE D"/>
    <property type="match status" value="1"/>
</dbReference>
<evidence type="ECO:0000256" key="1">
    <source>
        <dbReference type="ARBA" id="ARBA00001973"/>
    </source>
</evidence>
<dbReference type="InterPro" id="IPR035971">
    <property type="entry name" value="CBD_sf"/>
</dbReference>
<evidence type="ECO:0000256" key="8">
    <source>
        <dbReference type="ARBA" id="ARBA00023008"/>
    </source>
</evidence>
<gene>
    <name evidence="18" type="ORF">CkaCkLH20_08549</name>
</gene>
<dbReference type="Pfam" id="PF03443">
    <property type="entry name" value="AA9"/>
    <property type="match status" value="1"/>
</dbReference>
<dbReference type="SMART" id="SM00236">
    <property type="entry name" value="fCBD"/>
    <property type="match status" value="1"/>
</dbReference>
<dbReference type="GO" id="GO:0030245">
    <property type="term" value="P:cellulose catabolic process"/>
    <property type="evidence" value="ECO:0007669"/>
    <property type="project" value="UniProtKB-KW"/>
</dbReference>
<dbReference type="Pfam" id="PF00734">
    <property type="entry name" value="CBM_1"/>
    <property type="match status" value="1"/>
</dbReference>
<dbReference type="PROSITE" id="PS00562">
    <property type="entry name" value="CBM1_1"/>
    <property type="match status" value="1"/>
</dbReference>
<dbReference type="GeneID" id="62164338"/>
<evidence type="ECO:0000256" key="3">
    <source>
        <dbReference type="ARBA" id="ARBA00022525"/>
    </source>
</evidence>
<dbReference type="CDD" id="cd21175">
    <property type="entry name" value="LPMO_AA9"/>
    <property type="match status" value="1"/>
</dbReference>
<comment type="cofactor">
    <cofactor evidence="1">
        <name>Cu(2+)</name>
        <dbReference type="ChEBI" id="CHEBI:29036"/>
    </cofactor>
</comment>
<dbReference type="GO" id="GO:0016787">
    <property type="term" value="F:hydrolase activity"/>
    <property type="evidence" value="ECO:0007669"/>
    <property type="project" value="UniProtKB-KW"/>
</dbReference>
<evidence type="ECO:0000256" key="5">
    <source>
        <dbReference type="ARBA" id="ARBA00022729"/>
    </source>
</evidence>
<feature type="compositionally biased region" description="Low complexity" evidence="16">
    <location>
        <begin position="288"/>
        <end position="329"/>
    </location>
</feature>
<evidence type="ECO:0000256" key="15">
    <source>
        <dbReference type="ARBA" id="ARBA00047174"/>
    </source>
</evidence>
<dbReference type="InterPro" id="IPR000254">
    <property type="entry name" value="CBD"/>
</dbReference>
<protein>
    <recommendedName>
        <fullName evidence="15">lytic cellulose monooxygenase (C4-dehydrogenating)</fullName>
        <ecNumber evidence="15">1.14.99.56</ecNumber>
    </recommendedName>
</protein>
<accession>A0A9P6I0Z1</accession>
<dbReference type="Proteomes" id="UP000781932">
    <property type="component" value="Unassembled WGS sequence"/>
</dbReference>
<evidence type="ECO:0000256" key="16">
    <source>
        <dbReference type="SAM" id="MobiDB-lite"/>
    </source>
</evidence>
<dbReference type="EC" id="1.14.99.56" evidence="15"/>
<dbReference type="GO" id="GO:0046872">
    <property type="term" value="F:metal ion binding"/>
    <property type="evidence" value="ECO:0007669"/>
    <property type="project" value="UniProtKB-KW"/>
</dbReference>
<dbReference type="GO" id="GO:0004497">
    <property type="term" value="F:monooxygenase activity"/>
    <property type="evidence" value="ECO:0007669"/>
    <property type="project" value="UniProtKB-KW"/>
</dbReference>
<evidence type="ECO:0000256" key="4">
    <source>
        <dbReference type="ARBA" id="ARBA00022723"/>
    </source>
</evidence>
<comment type="catalytic activity">
    <reaction evidence="14">
        <text>[(1-&gt;4)-beta-D-glucosyl]n+m + reduced acceptor + O2 = 4-dehydro-beta-D-glucosyl-[(1-&gt;4)-beta-D-glucosyl]n-1 + [(1-&gt;4)-beta-D-glucosyl]m + acceptor + H2O.</text>
        <dbReference type="EC" id="1.14.99.56"/>
    </reaction>
</comment>
<dbReference type="OrthoDB" id="4849160at2759"/>
<keyword evidence="8" id="KW-0186">Copper</keyword>
<evidence type="ECO:0000256" key="13">
    <source>
        <dbReference type="ARBA" id="ARBA00044502"/>
    </source>
</evidence>
<evidence type="ECO:0000256" key="9">
    <source>
        <dbReference type="ARBA" id="ARBA00023033"/>
    </source>
</evidence>
<dbReference type="GO" id="GO:0030248">
    <property type="term" value="F:cellulose binding"/>
    <property type="evidence" value="ECO:0007669"/>
    <property type="project" value="InterPro"/>
</dbReference>
<comment type="caution">
    <text evidence="18">The sequence shown here is derived from an EMBL/GenBank/DDBJ whole genome shotgun (WGS) entry which is preliminary data.</text>
</comment>
<reference evidence="18" key="1">
    <citation type="submission" date="2020-03" db="EMBL/GenBank/DDBJ databases">
        <authorList>
            <person name="He L."/>
        </authorList>
    </citation>
    <scope>NUCLEOTIDE SEQUENCE</scope>
    <source>
        <strain evidence="18">CkLH20</strain>
    </source>
</reference>
<keyword evidence="3" id="KW-0964">Secreted</keyword>
<proteinExistence type="inferred from homology"/>
<keyword evidence="4" id="KW-0479">Metal-binding</keyword>
<feature type="domain" description="CBM1" evidence="17">
    <location>
        <begin position="336"/>
        <end position="372"/>
    </location>
</feature>
<keyword evidence="10" id="KW-1015">Disulfide bond</keyword>
<dbReference type="InterPro" id="IPR049892">
    <property type="entry name" value="AA9"/>
</dbReference>
<keyword evidence="5" id="KW-0732">Signal</keyword>
<keyword evidence="6" id="KW-0136">Cellulose degradation</keyword>
<evidence type="ECO:0000256" key="12">
    <source>
        <dbReference type="ARBA" id="ARBA00023326"/>
    </source>
</evidence>
<dbReference type="SUPFAM" id="SSF57180">
    <property type="entry name" value="Cellulose-binding domain"/>
    <property type="match status" value="1"/>
</dbReference>
<dbReference type="Gene3D" id="2.70.50.70">
    <property type="match status" value="1"/>
</dbReference>
<evidence type="ECO:0000259" key="17">
    <source>
        <dbReference type="PROSITE" id="PS51164"/>
    </source>
</evidence>